<comment type="subcellular location">
    <subcellularLocation>
        <location evidence="1">Nucleus</location>
    </subcellularLocation>
</comment>
<evidence type="ECO:0000256" key="1">
    <source>
        <dbReference type="ARBA" id="ARBA00004123"/>
    </source>
</evidence>
<proteinExistence type="inferred from homology"/>
<keyword evidence="5 8" id="KW-0863">Zinc-finger</keyword>
<dbReference type="GO" id="GO:0008270">
    <property type="term" value="F:zinc ion binding"/>
    <property type="evidence" value="ECO:0007669"/>
    <property type="project" value="UniProtKB-KW"/>
</dbReference>
<feature type="compositionally biased region" description="Polar residues" evidence="9">
    <location>
        <begin position="109"/>
        <end position="126"/>
    </location>
</feature>
<feature type="domain" description="C3H1-type" evidence="10">
    <location>
        <begin position="254"/>
        <end position="279"/>
    </location>
</feature>
<name>A0AAV9XZU0_9CRYT</name>
<evidence type="ECO:0000256" key="8">
    <source>
        <dbReference type="PROSITE-ProRule" id="PRU00723"/>
    </source>
</evidence>
<keyword evidence="4" id="KW-0677">Repeat</keyword>
<dbReference type="GO" id="GO:0005634">
    <property type="term" value="C:nucleus"/>
    <property type="evidence" value="ECO:0007669"/>
    <property type="project" value="UniProtKB-SubCell"/>
</dbReference>
<reference evidence="11 12" key="1">
    <citation type="submission" date="2023-10" db="EMBL/GenBank/DDBJ databases">
        <title>Comparative genomics analysis reveals potential genetic determinants of host preference in Cryptosporidium xiaoi.</title>
        <authorList>
            <person name="Xiao L."/>
            <person name="Li J."/>
        </authorList>
    </citation>
    <scope>NUCLEOTIDE SEQUENCE [LARGE SCALE GENOMIC DNA]</scope>
    <source>
        <strain evidence="11 12">52996</strain>
    </source>
</reference>
<evidence type="ECO:0000256" key="2">
    <source>
        <dbReference type="ARBA" id="ARBA00008423"/>
    </source>
</evidence>
<sequence length="385" mass="42124">MNGGGLALGEVVTQDIRHKITQKLQDIFGDDDVSVLTDYICHMVNHNQTKEHITNELREFLSDEAVQFGDWVSQLVNSSNDTKRQSSAGSVRTVDNIEKYSDINGRIGVQNSEKSSFGDSKMQGDTNNRRITHNNGQSKDSLDIAISNAIKSGEASSTSVKVGLGRQKQSPFQTGVRSDLVRGQHYSIANSSNQDFSAGPLIPTGVNNRKAKVNYRNTPYMRTNIFPGSGAFPSPMPGTGIGSTSSITAHQTANKVKIRCKNWPNCDKGDNCFYIHPSEACKAWPLCSYGPGCFYIHPSVPCRFGLACYNSICNYNHPIGWDPYHNEVPVFKYGGYKNSSLIINNTNSNSSNSGSANNNTSESTDNNDIRSTSMNVETIGFSNNC</sequence>
<dbReference type="InterPro" id="IPR002483">
    <property type="entry name" value="PWI_dom"/>
</dbReference>
<dbReference type="GO" id="GO:0008143">
    <property type="term" value="F:poly(A) binding"/>
    <property type="evidence" value="ECO:0007669"/>
    <property type="project" value="InterPro"/>
</dbReference>
<feature type="compositionally biased region" description="Low complexity" evidence="9">
    <location>
        <begin position="348"/>
        <end position="366"/>
    </location>
</feature>
<evidence type="ECO:0000256" key="6">
    <source>
        <dbReference type="ARBA" id="ARBA00022833"/>
    </source>
</evidence>
<keyword evidence="12" id="KW-1185">Reference proteome</keyword>
<evidence type="ECO:0000256" key="5">
    <source>
        <dbReference type="ARBA" id="ARBA00022771"/>
    </source>
</evidence>
<dbReference type="Gene3D" id="1.10.340.40">
    <property type="entry name" value="Nuclear abundant poly(A) RNA-bind protein 2, N-terminal domain"/>
    <property type="match status" value="1"/>
</dbReference>
<evidence type="ECO:0000256" key="4">
    <source>
        <dbReference type="ARBA" id="ARBA00022737"/>
    </source>
</evidence>
<keyword evidence="6 8" id="KW-0862">Zinc</keyword>
<dbReference type="PANTHER" id="PTHR14738:SF29">
    <property type="entry name" value="ZINC FINGER CCCH DOMAIN-CONTAINING PROTEIN 14"/>
    <property type="match status" value="1"/>
</dbReference>
<evidence type="ECO:0000313" key="11">
    <source>
        <dbReference type="EMBL" id="KAK6589639.1"/>
    </source>
</evidence>
<dbReference type="AlphaFoldDB" id="A0AAV9XZU0"/>
<comment type="caution">
    <text evidence="11">The sequence shown here is derived from an EMBL/GenBank/DDBJ whole genome shotgun (WGS) entry which is preliminary data.</text>
</comment>
<accession>A0AAV9XZU0</accession>
<gene>
    <name evidence="11" type="ORF">RS030_1107</name>
</gene>
<dbReference type="EMBL" id="JAWDEY010000011">
    <property type="protein sequence ID" value="KAK6589639.1"/>
    <property type="molecule type" value="Genomic_DNA"/>
</dbReference>
<keyword evidence="7" id="KW-0539">Nucleus</keyword>
<dbReference type="Pfam" id="PF01480">
    <property type="entry name" value="PWI"/>
    <property type="match status" value="1"/>
</dbReference>
<feature type="zinc finger region" description="C3H1-type" evidence="8">
    <location>
        <begin position="254"/>
        <end position="279"/>
    </location>
</feature>
<evidence type="ECO:0000256" key="3">
    <source>
        <dbReference type="ARBA" id="ARBA00022723"/>
    </source>
</evidence>
<evidence type="ECO:0000313" key="12">
    <source>
        <dbReference type="Proteomes" id="UP001311799"/>
    </source>
</evidence>
<evidence type="ECO:0000259" key="10">
    <source>
        <dbReference type="PROSITE" id="PS50103"/>
    </source>
</evidence>
<comment type="similarity">
    <text evidence="2">Belongs to the ZC3H14 family.</text>
</comment>
<dbReference type="Proteomes" id="UP001311799">
    <property type="component" value="Unassembled WGS sequence"/>
</dbReference>
<feature type="region of interest" description="Disordered" evidence="9">
    <location>
        <begin position="348"/>
        <end position="370"/>
    </location>
</feature>
<keyword evidence="3 8" id="KW-0479">Metal-binding</keyword>
<evidence type="ECO:0000256" key="9">
    <source>
        <dbReference type="SAM" id="MobiDB-lite"/>
    </source>
</evidence>
<evidence type="ECO:0000256" key="7">
    <source>
        <dbReference type="ARBA" id="ARBA00023242"/>
    </source>
</evidence>
<dbReference type="InterPro" id="IPR000571">
    <property type="entry name" value="Znf_CCCH"/>
</dbReference>
<dbReference type="PROSITE" id="PS50103">
    <property type="entry name" value="ZF_C3H1"/>
    <property type="match status" value="1"/>
</dbReference>
<dbReference type="Pfam" id="PF14608">
    <property type="entry name" value="zf-CCCH_2"/>
    <property type="match status" value="3"/>
</dbReference>
<feature type="region of interest" description="Disordered" evidence="9">
    <location>
        <begin position="109"/>
        <end position="140"/>
    </location>
</feature>
<dbReference type="InterPro" id="IPR043094">
    <property type="entry name" value="Nab2/ZC3H14_N_sf"/>
</dbReference>
<dbReference type="PANTHER" id="PTHR14738">
    <property type="entry name" value="ZINC FINGER CCCH DOMAIN-CONTAINING PROTEIN 14"/>
    <property type="match status" value="1"/>
</dbReference>
<dbReference type="GO" id="GO:0005737">
    <property type="term" value="C:cytoplasm"/>
    <property type="evidence" value="ECO:0007669"/>
    <property type="project" value="TreeGrafter"/>
</dbReference>
<organism evidence="11 12">
    <name type="scientific">Cryptosporidium xiaoi</name>
    <dbReference type="NCBI Taxonomy" id="659607"/>
    <lineage>
        <taxon>Eukaryota</taxon>
        <taxon>Sar</taxon>
        <taxon>Alveolata</taxon>
        <taxon>Apicomplexa</taxon>
        <taxon>Conoidasida</taxon>
        <taxon>Coccidia</taxon>
        <taxon>Eucoccidiorida</taxon>
        <taxon>Eimeriorina</taxon>
        <taxon>Cryptosporidiidae</taxon>
        <taxon>Cryptosporidium</taxon>
    </lineage>
</organism>
<dbReference type="InterPro" id="IPR040366">
    <property type="entry name" value="Nab2/ZC3H14"/>
</dbReference>
<protein>
    <submittedName>
        <fullName evidence="11">PWI+4CCCH domain protein</fullName>
    </submittedName>
</protein>
<dbReference type="Gene3D" id="4.10.1000.40">
    <property type="match status" value="2"/>
</dbReference>
<dbReference type="GO" id="GO:0043488">
    <property type="term" value="P:regulation of mRNA stability"/>
    <property type="evidence" value="ECO:0007669"/>
    <property type="project" value="InterPro"/>
</dbReference>